<comment type="caution">
    <text evidence="2">The sequence shown here is derived from an EMBL/GenBank/DDBJ whole genome shotgun (WGS) entry which is preliminary data.</text>
</comment>
<sequence length="126" mass="14566">MRAANAPGDPRDDVPPQDGSMDDAPVQPVTEEDGGADDAAFPADHLSDRDRRILAFERQWWKYAGAKEQAIREMFDMSATRYYQLLNILIDRPEALECDPMLVKRLRRMRTQRQRNRAARRLGIRP</sequence>
<feature type="region of interest" description="Disordered" evidence="1">
    <location>
        <begin position="1"/>
        <end position="44"/>
    </location>
</feature>
<dbReference type="EMBL" id="QVNQ01000019">
    <property type="protein sequence ID" value="RFS81002.1"/>
    <property type="molecule type" value="Genomic_DNA"/>
</dbReference>
<dbReference type="Proteomes" id="UP000262882">
    <property type="component" value="Unassembled WGS sequence"/>
</dbReference>
<keyword evidence="3" id="KW-1185">Reference proteome</keyword>
<dbReference type="InterPro" id="IPR021678">
    <property type="entry name" value="DUF3263"/>
</dbReference>
<evidence type="ECO:0000313" key="3">
    <source>
        <dbReference type="Proteomes" id="UP000262882"/>
    </source>
</evidence>
<evidence type="ECO:0000256" key="1">
    <source>
        <dbReference type="SAM" id="MobiDB-lite"/>
    </source>
</evidence>
<dbReference type="Pfam" id="PF11662">
    <property type="entry name" value="DUF3263"/>
    <property type="match status" value="1"/>
</dbReference>
<protein>
    <submittedName>
        <fullName evidence="2">DUF3263 domain-containing protein</fullName>
    </submittedName>
</protein>
<organism evidence="2 3">
    <name type="scientific">Actinomadura spongiicola</name>
    <dbReference type="NCBI Taxonomy" id="2303421"/>
    <lineage>
        <taxon>Bacteria</taxon>
        <taxon>Bacillati</taxon>
        <taxon>Actinomycetota</taxon>
        <taxon>Actinomycetes</taxon>
        <taxon>Streptosporangiales</taxon>
        <taxon>Thermomonosporaceae</taxon>
        <taxon>Actinomadura</taxon>
    </lineage>
</organism>
<dbReference type="AlphaFoldDB" id="A0A372G767"/>
<reference evidence="2 3" key="1">
    <citation type="submission" date="2018-08" db="EMBL/GenBank/DDBJ databases">
        <title>Actinomadura spongicola sp. nov., isolated from marine sponge Leucetta chagosensis.</title>
        <authorList>
            <person name="Li L."/>
            <person name="Lin H.W."/>
        </authorList>
    </citation>
    <scope>NUCLEOTIDE SEQUENCE [LARGE SCALE GENOMIC DNA]</scope>
    <source>
        <strain evidence="2 3">LHW52907</strain>
    </source>
</reference>
<evidence type="ECO:0000313" key="2">
    <source>
        <dbReference type="EMBL" id="RFS81002.1"/>
    </source>
</evidence>
<name>A0A372G767_9ACTN</name>
<gene>
    <name evidence="2" type="ORF">D0T12_34275</name>
</gene>
<dbReference type="OrthoDB" id="3268863at2"/>
<accession>A0A372G767</accession>
<proteinExistence type="predicted"/>